<reference evidence="1" key="1">
    <citation type="submission" date="2022-05" db="EMBL/GenBank/DDBJ databases">
        <title>Chromosome-level genome of Chaenocephalus aceratus.</title>
        <authorList>
            <person name="Park H."/>
        </authorList>
    </citation>
    <scope>NUCLEOTIDE SEQUENCE</scope>
    <source>
        <strain evidence="1">KU_202001</strain>
    </source>
</reference>
<gene>
    <name evidence="1" type="ORF">KUCAC02_008181</name>
</gene>
<sequence>AELFSPPGKNHPAGGGPTVLMPGETRDQRKSQTAAKPMRVFGMSEVSQQPLEGSDNTLTAGGWGRAQRHMGHSKGGKGKCVQGESTSEQLSVLFGRLLIDNTSGGWEAVAADQR</sequence>
<comment type="caution">
    <text evidence="1">The sequence shown here is derived from an EMBL/GenBank/DDBJ whole genome shotgun (WGS) entry which is preliminary data.</text>
</comment>
<proteinExistence type="predicted"/>
<accession>A0ACB9X9T1</accession>
<evidence type="ECO:0000313" key="2">
    <source>
        <dbReference type="Proteomes" id="UP001057452"/>
    </source>
</evidence>
<feature type="non-terminal residue" evidence="1">
    <location>
        <position position="114"/>
    </location>
</feature>
<feature type="non-terminal residue" evidence="1">
    <location>
        <position position="1"/>
    </location>
</feature>
<organism evidence="1 2">
    <name type="scientific">Chaenocephalus aceratus</name>
    <name type="common">Blackfin icefish</name>
    <name type="synonym">Chaenichthys aceratus</name>
    <dbReference type="NCBI Taxonomy" id="36190"/>
    <lineage>
        <taxon>Eukaryota</taxon>
        <taxon>Metazoa</taxon>
        <taxon>Chordata</taxon>
        <taxon>Craniata</taxon>
        <taxon>Vertebrata</taxon>
        <taxon>Euteleostomi</taxon>
        <taxon>Actinopterygii</taxon>
        <taxon>Neopterygii</taxon>
        <taxon>Teleostei</taxon>
        <taxon>Neoteleostei</taxon>
        <taxon>Acanthomorphata</taxon>
        <taxon>Eupercaria</taxon>
        <taxon>Perciformes</taxon>
        <taxon>Notothenioidei</taxon>
        <taxon>Channichthyidae</taxon>
        <taxon>Chaenocephalus</taxon>
    </lineage>
</organism>
<protein>
    <submittedName>
        <fullName evidence="1">Uncharacterized protein</fullName>
    </submittedName>
</protein>
<keyword evidence="2" id="KW-1185">Reference proteome</keyword>
<evidence type="ECO:0000313" key="1">
    <source>
        <dbReference type="EMBL" id="KAI4822649.1"/>
    </source>
</evidence>
<name>A0ACB9X9T1_CHAAC</name>
<dbReference type="EMBL" id="CM043792">
    <property type="protein sequence ID" value="KAI4822649.1"/>
    <property type="molecule type" value="Genomic_DNA"/>
</dbReference>
<dbReference type="Proteomes" id="UP001057452">
    <property type="component" value="Chromosome 8"/>
</dbReference>